<keyword evidence="2" id="KW-1185">Reference proteome</keyword>
<sequence length="658" mass="72353">MPNSLVPHWEAAYARALQQHALDGSERDVLALTLALVAGEDGTAIEDISLWSVRYRLGDTQKLRQTLADLLPGPLDHVATTVADARKESTRIRIDALVDEHGNFTGSPDLEDVFTHEIEAVIRDRGAFAAPAPLEGRIWRRWAALQAPHGTPFEDTLTSEELTAHDAMGRDGGYVASGKTVFEHSVQRLIQFLDRLLLPASGAPPLYCEVLVTGGVHKGRSGRLNAVTWSVDDEQRACSEPPASFTISFDDRYGRANIAPADVMPLPQWDRHFTVVYAGQPMPMDWGACVLLAGPEPEASWQHSVITVLKDGWQEADRLVVLVPHQPDGQMPSDEQEQWLRDAYAWADEIISTRAPVPGPGALHEPAPVFDLEGASDRLILQVATPDEVTRRWAGQRAVPVASTPADAAAAVLKRLDRGRPRQGGERQVRLPVVRNFGYHQWRDALRQAGRLLDAATIDWAPEDPCRPGEASWWAITAQVRHPDDLVTEELVVGRGDVLSLIAFRRHPVWTDSEVVLLRHTLSLGAPPPITAPTRFPLRLPTADFANPFQNSEEHQDQGVLAVARELGLVIDRARLRSLDNRPETALLAAQRRTCYLELTDDECEELKARHEACDGTAAAGAVQVHRVADLLSSRLPGDALVDWATLGVIMRAVVPTT</sequence>
<dbReference type="KEGG" id="saqu:EJC51_18075"/>
<organism evidence="1 2">
    <name type="scientific">Streptomyces aquilus</name>
    <dbReference type="NCBI Taxonomy" id="2548456"/>
    <lineage>
        <taxon>Bacteria</taxon>
        <taxon>Bacillati</taxon>
        <taxon>Actinomycetota</taxon>
        <taxon>Actinomycetes</taxon>
        <taxon>Kitasatosporales</taxon>
        <taxon>Streptomycetaceae</taxon>
        <taxon>Streptomyces</taxon>
    </lineage>
</organism>
<accession>A0A3Q9C059</accession>
<name>A0A3Q9C059_9ACTN</name>
<gene>
    <name evidence="1" type="ORF">EJC51_18075</name>
</gene>
<dbReference type="RefSeq" id="WP_126272031.1">
    <property type="nucleotide sequence ID" value="NZ_CP034463.1"/>
</dbReference>
<dbReference type="AlphaFoldDB" id="A0A3Q9C059"/>
<evidence type="ECO:0000313" key="1">
    <source>
        <dbReference type="EMBL" id="AZP17840.1"/>
    </source>
</evidence>
<evidence type="ECO:0000313" key="2">
    <source>
        <dbReference type="Proteomes" id="UP000280197"/>
    </source>
</evidence>
<dbReference type="Proteomes" id="UP000280197">
    <property type="component" value="Chromosome"/>
</dbReference>
<protein>
    <submittedName>
        <fullName evidence="1">Uncharacterized protein</fullName>
    </submittedName>
</protein>
<dbReference type="EMBL" id="CP034463">
    <property type="protein sequence ID" value="AZP17840.1"/>
    <property type="molecule type" value="Genomic_DNA"/>
</dbReference>
<proteinExistence type="predicted"/>
<reference evidence="1 2" key="1">
    <citation type="submission" date="2018-12" db="EMBL/GenBank/DDBJ databases">
        <authorList>
            <person name="Li K."/>
        </authorList>
    </citation>
    <scope>NUCLEOTIDE SEQUENCE [LARGE SCALE GENOMIC DNA]</scope>
    <source>
        <strain evidence="2">CR22</strain>
    </source>
</reference>